<sequence>MEQELKIAIYNRIKKKKKTAPFITELRVMQSSDFLVDAKITNDIRLRSHSTWNPVAKAILLEFYSQGVVEKLSVKGGHSRREEDLKVKILEKRNIFY</sequence>
<reference evidence="1 2" key="1">
    <citation type="submission" date="2021-06" db="EMBL/GenBank/DDBJ databases">
        <title>Caerostris extrusa draft genome.</title>
        <authorList>
            <person name="Kono N."/>
            <person name="Arakawa K."/>
        </authorList>
    </citation>
    <scope>NUCLEOTIDE SEQUENCE [LARGE SCALE GENOMIC DNA]</scope>
</reference>
<evidence type="ECO:0000313" key="2">
    <source>
        <dbReference type="Proteomes" id="UP001054945"/>
    </source>
</evidence>
<gene>
    <name evidence="1" type="ORF">CEXT_81871</name>
</gene>
<dbReference type="EMBL" id="BPLR01021031">
    <property type="protein sequence ID" value="GIX85157.1"/>
    <property type="molecule type" value="Genomic_DNA"/>
</dbReference>
<name>A0AAV4NK17_CAEEX</name>
<dbReference type="AlphaFoldDB" id="A0AAV4NK17"/>
<keyword evidence="2" id="KW-1185">Reference proteome</keyword>
<dbReference type="Proteomes" id="UP001054945">
    <property type="component" value="Unassembled WGS sequence"/>
</dbReference>
<comment type="caution">
    <text evidence="1">The sequence shown here is derived from an EMBL/GenBank/DDBJ whole genome shotgun (WGS) entry which is preliminary data.</text>
</comment>
<accession>A0AAV4NK17</accession>
<organism evidence="1 2">
    <name type="scientific">Caerostris extrusa</name>
    <name type="common">Bark spider</name>
    <name type="synonym">Caerostris bankana</name>
    <dbReference type="NCBI Taxonomy" id="172846"/>
    <lineage>
        <taxon>Eukaryota</taxon>
        <taxon>Metazoa</taxon>
        <taxon>Ecdysozoa</taxon>
        <taxon>Arthropoda</taxon>
        <taxon>Chelicerata</taxon>
        <taxon>Arachnida</taxon>
        <taxon>Araneae</taxon>
        <taxon>Araneomorphae</taxon>
        <taxon>Entelegynae</taxon>
        <taxon>Araneoidea</taxon>
        <taxon>Araneidae</taxon>
        <taxon>Caerostris</taxon>
    </lineage>
</organism>
<proteinExistence type="predicted"/>
<evidence type="ECO:0000313" key="1">
    <source>
        <dbReference type="EMBL" id="GIX85157.1"/>
    </source>
</evidence>
<protein>
    <submittedName>
        <fullName evidence="1">Uncharacterized protein</fullName>
    </submittedName>
</protein>